<organism evidence="2 4">
    <name type="scientific">Roseburia intestinalis L1-82</name>
    <dbReference type="NCBI Taxonomy" id="536231"/>
    <lineage>
        <taxon>Bacteria</taxon>
        <taxon>Bacillati</taxon>
        <taxon>Bacillota</taxon>
        <taxon>Clostridia</taxon>
        <taxon>Lachnospirales</taxon>
        <taxon>Lachnospiraceae</taxon>
        <taxon>Roseburia</taxon>
    </lineage>
</organism>
<proteinExistence type="predicted"/>
<keyword evidence="5" id="KW-1185">Reference proteome</keyword>
<reference evidence="3 5" key="2">
    <citation type="submission" date="2018-09" db="EMBL/GenBank/DDBJ databases">
        <authorList>
            <person name="Petit M.-A."/>
            <person name="Lossouarn J."/>
        </authorList>
    </citation>
    <scope>NUCLEOTIDE SEQUENCE [LARGE SCALE GENOMIC DNA]</scope>
    <source>
        <strain evidence="3 5">L1-82</strain>
    </source>
</reference>
<sequence length="174" mass="19610">MSISRIKNRISEAVTEACGYSPLTKVVSEEEINRILEQESGWIPVDEQIPNTDKYILVSFENFTIPDIGRYETDEDGNGAFYPGDDDKSYAKYGLFVNAWMPLPESYSTDAEKPHIEKPQTNADRIRSMTDDELLDFLCSIETYEQGSVKTIEGGVAMCSVTEVEQWLKAESEG</sequence>
<evidence type="ECO:0000313" key="4">
    <source>
        <dbReference type="Proteomes" id="UP000004828"/>
    </source>
</evidence>
<protein>
    <recommendedName>
        <fullName evidence="1">DUF551 domain-containing protein</fullName>
    </recommendedName>
</protein>
<accession>C7GC26</accession>
<dbReference type="EMBL" id="ABYJ02000109">
    <property type="protein sequence ID" value="EEV00670.1"/>
    <property type="molecule type" value="Genomic_DNA"/>
</dbReference>
<dbReference type="Pfam" id="PF04448">
    <property type="entry name" value="DUF551"/>
    <property type="match status" value="1"/>
</dbReference>
<dbReference type="GeneID" id="61433532"/>
<dbReference type="HOGENOM" id="CLU_1538919_0_0_9"/>
<reference evidence="2 4" key="1">
    <citation type="submission" date="2009-08" db="EMBL/GenBank/DDBJ databases">
        <authorList>
            <person name="Weinstock G."/>
            <person name="Sodergren E."/>
            <person name="Clifton S."/>
            <person name="Fulton L."/>
            <person name="Fulton B."/>
            <person name="Courtney L."/>
            <person name="Fronick C."/>
            <person name="Harrison M."/>
            <person name="Strong C."/>
            <person name="Farmer C."/>
            <person name="Delahaunty K."/>
            <person name="Markovic C."/>
            <person name="Hall O."/>
            <person name="Minx P."/>
            <person name="Tomlinson C."/>
            <person name="Mitreva M."/>
            <person name="Nelson J."/>
            <person name="Hou S."/>
            <person name="Wollam A."/>
            <person name="Pepin K.H."/>
            <person name="Johnson M."/>
            <person name="Bhonagiri V."/>
            <person name="Nash W.E."/>
            <person name="Warren W."/>
            <person name="Chinwalla A."/>
            <person name="Mardis E.R."/>
            <person name="Wilson R.K."/>
        </authorList>
    </citation>
    <scope>NUCLEOTIDE SEQUENCE [LARGE SCALE GENOMIC DNA]</scope>
    <source>
        <strain evidence="2 4">L1-82</strain>
    </source>
</reference>
<dbReference type="RefSeq" id="WP_006857548.1">
    <property type="nucleotide sequence ID" value="NZ_GG692725.1"/>
</dbReference>
<dbReference type="Proteomes" id="UP000004828">
    <property type="component" value="Unassembled WGS sequence"/>
</dbReference>
<gene>
    <name evidence="3" type="ORF">RIL182_02268</name>
    <name evidence="2" type="ORF">ROSINTL182_07461</name>
</gene>
<dbReference type="InterPro" id="IPR007539">
    <property type="entry name" value="DUF551"/>
</dbReference>
<dbReference type="EMBL" id="LR027880">
    <property type="protein sequence ID" value="VCV22389.1"/>
    <property type="molecule type" value="Genomic_DNA"/>
</dbReference>
<evidence type="ECO:0000313" key="5">
    <source>
        <dbReference type="Proteomes" id="UP000294398"/>
    </source>
</evidence>
<dbReference type="AlphaFoldDB" id="C7GC26"/>
<dbReference type="Proteomes" id="UP000294398">
    <property type="component" value="Chromosome"/>
</dbReference>
<evidence type="ECO:0000259" key="1">
    <source>
        <dbReference type="Pfam" id="PF04448"/>
    </source>
</evidence>
<evidence type="ECO:0000313" key="2">
    <source>
        <dbReference type="EMBL" id="EEV00670.1"/>
    </source>
</evidence>
<evidence type="ECO:0000313" key="3">
    <source>
        <dbReference type="EMBL" id="VCV22389.1"/>
    </source>
</evidence>
<feature type="domain" description="DUF551" evidence="1">
    <location>
        <begin position="41"/>
        <end position="105"/>
    </location>
</feature>
<name>C7GC26_9FIRM</name>